<reference evidence="1" key="1">
    <citation type="submission" date="2008-03" db="EMBL/GenBank/DDBJ databases">
        <title>Complete sequence of Polynucleobacter necessarius STIR1.</title>
        <authorList>
            <consortium name="US DOE Joint Genome Institute"/>
            <person name="Copeland A."/>
            <person name="Lucas S."/>
            <person name="Lapidus A."/>
            <person name="Barry K."/>
            <person name="Detter J.C."/>
            <person name="Glavina del Rio T."/>
            <person name="Hammon N."/>
            <person name="Israni S."/>
            <person name="Dalin E."/>
            <person name="Tice H."/>
            <person name="Pitluck S."/>
            <person name="Chain P."/>
            <person name="Malfatti S."/>
            <person name="Shin M."/>
            <person name="Vergez L."/>
            <person name="Schmutz J."/>
            <person name="Larimer F."/>
            <person name="Land M."/>
            <person name="Hauser L."/>
            <person name="Kyrpides N."/>
            <person name="Kim E."/>
            <person name="Hahn M."/>
            <person name="Richardson P."/>
        </authorList>
    </citation>
    <scope>NUCLEOTIDE SEQUENCE [LARGE SCALE GENOMIC DNA]</scope>
    <source>
        <strain evidence="1">STIR1</strain>
    </source>
</reference>
<dbReference type="AlphaFoldDB" id="B1XTQ1"/>
<dbReference type="HOGENOM" id="CLU_1174564_0_0_4"/>
<gene>
    <name evidence="1" type="ordered locus">Pnec_0461</name>
</gene>
<dbReference type="eggNOG" id="ENOG502ZC5K">
    <property type="taxonomic scope" value="Bacteria"/>
</dbReference>
<accession>B1XTQ1</accession>
<name>B1XTQ1_POLNS</name>
<sequence length="236" mass="24874">MNVSAREAIYCLSGNETNLTSTLSDYVALTSDGELDQTKTACTNSCVGANAKGWIQEGTGFKRFGSTYNPSTHEGSYKFAWQAGTGDSHSRMFAMNMSYNSTTEVRTGQAFFGFSGAMNPQSTDSTNSDLKGMICNWAGPGGTHNPNNHFQYQRITLGASSSDWDISSASNSNKISYAPTNLCAVSGGLNFDVDANGTVAGGKGASVANGLDTLDSGKSSVQATIEGRGFVNPIYY</sequence>
<proteinExistence type="predicted"/>
<dbReference type="OrthoDB" id="6378005at2"/>
<dbReference type="EMBL" id="CP001010">
    <property type="protein sequence ID" value="ACB43728.1"/>
    <property type="molecule type" value="Genomic_DNA"/>
</dbReference>
<evidence type="ECO:0000313" key="1">
    <source>
        <dbReference type="EMBL" id="ACB43728.1"/>
    </source>
</evidence>
<dbReference type="KEGG" id="pne:Pnec_0461"/>
<protein>
    <submittedName>
        <fullName evidence="1">Uncharacterized protein</fullName>
    </submittedName>
</protein>
<organism evidence="1">
    <name type="scientific">Polynucleobacter necessarius subsp. necessarius (strain STIR1)</name>
    <dbReference type="NCBI Taxonomy" id="452638"/>
    <lineage>
        <taxon>Bacteria</taxon>
        <taxon>Pseudomonadati</taxon>
        <taxon>Pseudomonadota</taxon>
        <taxon>Betaproteobacteria</taxon>
        <taxon>Burkholderiales</taxon>
        <taxon>Burkholderiaceae</taxon>
        <taxon>Polynucleobacter</taxon>
    </lineage>
</organism>